<proteinExistence type="predicted"/>
<evidence type="ECO:0000256" key="1">
    <source>
        <dbReference type="SAM" id="Phobius"/>
    </source>
</evidence>
<protein>
    <submittedName>
        <fullName evidence="2">Uncharacterized protein</fullName>
    </submittedName>
</protein>
<gene>
    <name evidence="2" type="ORF">SAMN05421804_10728</name>
</gene>
<dbReference type="Proteomes" id="UP000183255">
    <property type="component" value="Unassembled WGS sequence"/>
</dbReference>
<keyword evidence="1" id="KW-0472">Membrane</keyword>
<dbReference type="RefSeq" id="WP_031576914.1">
    <property type="nucleotide sequence ID" value="NZ_FNDZ01000007.1"/>
</dbReference>
<keyword evidence="1" id="KW-1133">Transmembrane helix</keyword>
<keyword evidence="1" id="KW-0812">Transmembrane</keyword>
<feature type="transmembrane region" description="Helical" evidence="1">
    <location>
        <begin position="85"/>
        <end position="106"/>
    </location>
</feature>
<organism evidence="2 3">
    <name type="scientific">Proteiniclasticum ruminis</name>
    <dbReference type="NCBI Taxonomy" id="398199"/>
    <lineage>
        <taxon>Bacteria</taxon>
        <taxon>Bacillati</taxon>
        <taxon>Bacillota</taxon>
        <taxon>Clostridia</taxon>
        <taxon>Eubacteriales</taxon>
        <taxon>Clostridiaceae</taxon>
        <taxon>Proteiniclasticum</taxon>
    </lineage>
</organism>
<dbReference type="AlphaFoldDB" id="A0A1G8QPK9"/>
<dbReference type="EMBL" id="FNDZ01000007">
    <property type="protein sequence ID" value="SDJ06719.1"/>
    <property type="molecule type" value="Genomic_DNA"/>
</dbReference>
<sequence length="119" mass="14105">MKIIKILKREEEVDQKSYILWTWPGPILLAFLLFLGTEQGDRFMGKYMMHMSGALLAGAFLVFLLMLIFVIFLSGRRFVMFQQSGYLALLMLLIPGYFIIWVYLAFRKDLYYLKESREK</sequence>
<feature type="transmembrane region" description="Helical" evidence="1">
    <location>
        <begin position="18"/>
        <end position="35"/>
    </location>
</feature>
<accession>A0A1G8QPK9</accession>
<evidence type="ECO:0000313" key="2">
    <source>
        <dbReference type="EMBL" id="SDJ06719.1"/>
    </source>
</evidence>
<reference evidence="2 3" key="1">
    <citation type="submission" date="2016-10" db="EMBL/GenBank/DDBJ databases">
        <authorList>
            <person name="de Groot N.N."/>
        </authorList>
    </citation>
    <scope>NUCLEOTIDE SEQUENCE [LARGE SCALE GENOMIC DNA]</scope>
    <source>
        <strain evidence="2 3">CGMCC 1.5058</strain>
    </source>
</reference>
<evidence type="ECO:0000313" key="3">
    <source>
        <dbReference type="Proteomes" id="UP000183255"/>
    </source>
</evidence>
<name>A0A1G8QPK9_9CLOT</name>
<feature type="transmembrane region" description="Helical" evidence="1">
    <location>
        <begin position="47"/>
        <end position="73"/>
    </location>
</feature>